<evidence type="ECO:0000256" key="4">
    <source>
        <dbReference type="ARBA" id="ARBA00022741"/>
    </source>
</evidence>
<dbReference type="PANTHER" id="PTHR42781">
    <property type="entry name" value="SPERMIDINE/PUTRESCINE IMPORT ATP-BINDING PROTEIN POTA"/>
    <property type="match status" value="1"/>
</dbReference>
<reference evidence="7" key="1">
    <citation type="submission" date="2021-03" db="EMBL/GenBank/DDBJ databases">
        <title>Genome sequencing and assembly of Tianweitania sediminis.</title>
        <authorList>
            <person name="Chhetri G."/>
        </authorList>
    </citation>
    <scope>NUCLEOTIDE SEQUENCE</scope>
    <source>
        <strain evidence="7">Z8</strain>
    </source>
</reference>
<dbReference type="Proteomes" id="UP000666240">
    <property type="component" value="Unassembled WGS sequence"/>
</dbReference>
<dbReference type="InterPro" id="IPR013611">
    <property type="entry name" value="Transp-assoc_OB_typ2"/>
</dbReference>
<accession>A0A8J7RAI9</accession>
<dbReference type="InterPro" id="IPR008995">
    <property type="entry name" value="Mo/tungstate-bd_C_term_dom"/>
</dbReference>
<dbReference type="Pfam" id="PF00005">
    <property type="entry name" value="ABC_tran"/>
    <property type="match status" value="1"/>
</dbReference>
<evidence type="ECO:0000256" key="1">
    <source>
        <dbReference type="ARBA" id="ARBA00004417"/>
    </source>
</evidence>
<sequence>MNMPSEEMLRVNDITLSYRVGDIDMPVLNGVSFTVEPGELFTLLGPSGCGKTSTLRSVAGLETPTSGEITIGGETVYSSSRKVQLAPNRRRLAMVFQSYAIWPHMTVAENVAFPLRRMRVDPPDRRRRVDEALGMVGLAGEGQRSATLLSGGQQQRVALARALVSNPRMILLDEPLSNLDAKLREQMRGEIRDLQRRSGTTAVFVTHDQAEALAMSDRIAVMDKGNIVEMGNPETLYLRPRKKFTAQFLGQALILPIDGLEQGSGTLQLRTRIGVVEALADTRVKNVAWMAARPEHLTVAVPGAQIPGGIPARVVRAQFTGSTIDLELDAGGVLFAAVARNDRKFAPGDEVTVSFDPSNIILLES</sequence>
<evidence type="ECO:0000256" key="2">
    <source>
        <dbReference type="ARBA" id="ARBA00005417"/>
    </source>
</evidence>
<dbReference type="Pfam" id="PF08402">
    <property type="entry name" value="TOBE_2"/>
    <property type="match status" value="1"/>
</dbReference>
<keyword evidence="3" id="KW-0813">Transport</keyword>
<organism evidence="7 8">
    <name type="scientific">Tianweitania sediminis</name>
    <dbReference type="NCBI Taxonomy" id="1502156"/>
    <lineage>
        <taxon>Bacteria</taxon>
        <taxon>Pseudomonadati</taxon>
        <taxon>Pseudomonadota</taxon>
        <taxon>Alphaproteobacteria</taxon>
        <taxon>Hyphomicrobiales</taxon>
        <taxon>Phyllobacteriaceae</taxon>
        <taxon>Tianweitania</taxon>
    </lineage>
</organism>
<dbReference type="SUPFAM" id="SSF52540">
    <property type="entry name" value="P-loop containing nucleoside triphosphate hydrolases"/>
    <property type="match status" value="1"/>
</dbReference>
<dbReference type="Gene3D" id="3.40.50.300">
    <property type="entry name" value="P-loop containing nucleotide triphosphate hydrolases"/>
    <property type="match status" value="1"/>
</dbReference>
<keyword evidence="4" id="KW-0547">Nucleotide-binding</keyword>
<dbReference type="RefSeq" id="WP_209337465.1">
    <property type="nucleotide sequence ID" value="NZ_JAGIYY010000015.1"/>
</dbReference>
<keyword evidence="8" id="KW-1185">Reference proteome</keyword>
<dbReference type="GO" id="GO:0016887">
    <property type="term" value="F:ATP hydrolysis activity"/>
    <property type="evidence" value="ECO:0007669"/>
    <property type="project" value="InterPro"/>
</dbReference>
<dbReference type="PROSITE" id="PS50893">
    <property type="entry name" value="ABC_TRANSPORTER_2"/>
    <property type="match status" value="1"/>
</dbReference>
<comment type="subcellular location">
    <subcellularLocation>
        <location evidence="1">Cell inner membrane</location>
        <topology evidence="1">Peripheral membrane protein</topology>
    </subcellularLocation>
</comment>
<dbReference type="GO" id="GO:0140359">
    <property type="term" value="F:ABC-type transporter activity"/>
    <property type="evidence" value="ECO:0007669"/>
    <property type="project" value="UniProtKB-ARBA"/>
</dbReference>
<dbReference type="SMART" id="SM00382">
    <property type="entry name" value="AAA"/>
    <property type="match status" value="1"/>
</dbReference>
<evidence type="ECO:0000256" key="3">
    <source>
        <dbReference type="ARBA" id="ARBA00022448"/>
    </source>
</evidence>
<protein>
    <submittedName>
        <fullName evidence="7">ABC transporter ATP-binding protein</fullName>
    </submittedName>
</protein>
<comment type="caution">
    <text evidence="7">The sequence shown here is derived from an EMBL/GenBank/DDBJ whole genome shotgun (WGS) entry which is preliminary data.</text>
</comment>
<dbReference type="FunFam" id="3.40.50.300:FF:000042">
    <property type="entry name" value="Maltose/maltodextrin ABC transporter, ATP-binding protein"/>
    <property type="match status" value="1"/>
</dbReference>
<dbReference type="InterPro" id="IPR027417">
    <property type="entry name" value="P-loop_NTPase"/>
</dbReference>
<evidence type="ECO:0000256" key="5">
    <source>
        <dbReference type="ARBA" id="ARBA00022840"/>
    </source>
</evidence>
<name>A0A8J7RAI9_9HYPH</name>
<dbReference type="PANTHER" id="PTHR42781:SF4">
    <property type="entry name" value="SPERMIDINE_PUTRESCINE IMPORT ATP-BINDING PROTEIN POTA"/>
    <property type="match status" value="1"/>
</dbReference>
<dbReference type="EMBL" id="JAGIYY010000015">
    <property type="protein sequence ID" value="MBP0441432.1"/>
    <property type="molecule type" value="Genomic_DNA"/>
</dbReference>
<dbReference type="PROSITE" id="PS00211">
    <property type="entry name" value="ABC_TRANSPORTER_1"/>
    <property type="match status" value="1"/>
</dbReference>
<evidence type="ECO:0000313" key="8">
    <source>
        <dbReference type="Proteomes" id="UP000666240"/>
    </source>
</evidence>
<keyword evidence="5 7" id="KW-0067">ATP-binding</keyword>
<dbReference type="InterPro" id="IPR003593">
    <property type="entry name" value="AAA+_ATPase"/>
</dbReference>
<dbReference type="AlphaFoldDB" id="A0A8J7RAI9"/>
<dbReference type="SUPFAM" id="SSF50331">
    <property type="entry name" value="MOP-like"/>
    <property type="match status" value="1"/>
</dbReference>
<dbReference type="InterPro" id="IPR003439">
    <property type="entry name" value="ABC_transporter-like_ATP-bd"/>
</dbReference>
<dbReference type="GO" id="GO:0005524">
    <property type="term" value="F:ATP binding"/>
    <property type="evidence" value="ECO:0007669"/>
    <property type="project" value="UniProtKB-KW"/>
</dbReference>
<proteinExistence type="inferred from homology"/>
<feature type="domain" description="ABC transporter" evidence="6">
    <location>
        <begin position="9"/>
        <end position="249"/>
    </location>
</feature>
<evidence type="ECO:0000259" key="6">
    <source>
        <dbReference type="PROSITE" id="PS50893"/>
    </source>
</evidence>
<dbReference type="GO" id="GO:0043190">
    <property type="term" value="C:ATP-binding cassette (ABC) transporter complex"/>
    <property type="evidence" value="ECO:0007669"/>
    <property type="project" value="InterPro"/>
</dbReference>
<dbReference type="InterPro" id="IPR050093">
    <property type="entry name" value="ABC_SmlMolc_Importer"/>
</dbReference>
<comment type="similarity">
    <text evidence="2">Belongs to the ABC transporter superfamily.</text>
</comment>
<evidence type="ECO:0000313" key="7">
    <source>
        <dbReference type="EMBL" id="MBP0441432.1"/>
    </source>
</evidence>
<dbReference type="InterPro" id="IPR017871">
    <property type="entry name" value="ABC_transporter-like_CS"/>
</dbReference>
<gene>
    <name evidence="7" type="ORF">J5Y06_22545</name>
</gene>